<gene>
    <name evidence="2" type="ORF">F6X51_26470</name>
</gene>
<reference evidence="2 3" key="1">
    <citation type="submission" date="2019-09" db="EMBL/GenBank/DDBJ databases">
        <title>YIM 132548 draft genome.</title>
        <authorList>
            <person name="Jiang L."/>
        </authorList>
    </citation>
    <scope>NUCLEOTIDE SEQUENCE [LARGE SCALE GENOMIC DNA]</scope>
    <source>
        <strain evidence="2 3">YIM 132548</strain>
    </source>
</reference>
<feature type="compositionally biased region" description="Basic and acidic residues" evidence="1">
    <location>
        <begin position="50"/>
        <end position="73"/>
    </location>
</feature>
<comment type="caution">
    <text evidence="2">The sequence shown here is derived from an EMBL/GenBank/DDBJ whole genome shotgun (WGS) entry which is preliminary data.</text>
</comment>
<dbReference type="Proteomes" id="UP000441523">
    <property type="component" value="Unassembled WGS sequence"/>
</dbReference>
<feature type="region of interest" description="Disordered" evidence="1">
    <location>
        <begin position="37"/>
        <end position="81"/>
    </location>
</feature>
<evidence type="ECO:0000256" key="1">
    <source>
        <dbReference type="SAM" id="MobiDB-lite"/>
    </source>
</evidence>
<evidence type="ECO:0000313" key="3">
    <source>
        <dbReference type="Proteomes" id="UP000441523"/>
    </source>
</evidence>
<name>A0A6N6MH46_9HYPH</name>
<organism evidence="2 3">
    <name type="scientific">Methylobacterium planeticum</name>
    <dbReference type="NCBI Taxonomy" id="2615211"/>
    <lineage>
        <taxon>Bacteria</taxon>
        <taxon>Pseudomonadati</taxon>
        <taxon>Pseudomonadota</taxon>
        <taxon>Alphaproteobacteria</taxon>
        <taxon>Hyphomicrobiales</taxon>
        <taxon>Methylobacteriaceae</taxon>
        <taxon>Methylobacterium</taxon>
    </lineage>
</organism>
<proteinExistence type="predicted"/>
<protein>
    <submittedName>
        <fullName evidence="2">Uncharacterized protein</fullName>
    </submittedName>
</protein>
<evidence type="ECO:0000313" key="2">
    <source>
        <dbReference type="EMBL" id="KAB1068757.1"/>
    </source>
</evidence>
<sequence length="131" mass="15052">MSTFHERKAQRSDWYRRFVEGWKFCRCEACAGTRRYDHNASPPCGSCRGTGRERYRPEHAEPKRRAAEEREAMSSKVGRLSDQSEAEYKRIVALIGHGSNLARNADLRSAKRAVRRLLQRLDAVTAVKENA</sequence>
<dbReference type="EMBL" id="VZZJ01000046">
    <property type="protein sequence ID" value="KAB1068757.1"/>
    <property type="molecule type" value="Genomic_DNA"/>
</dbReference>
<accession>A0A6N6MH46</accession>
<dbReference type="AlphaFoldDB" id="A0A6N6MH46"/>
<keyword evidence="3" id="KW-1185">Reference proteome</keyword>